<organism evidence="1 3">
    <name type="scientific">Oryza sativa subsp. japonica</name>
    <name type="common">Rice</name>
    <dbReference type="NCBI Taxonomy" id="39947"/>
    <lineage>
        <taxon>Eukaryota</taxon>
        <taxon>Viridiplantae</taxon>
        <taxon>Streptophyta</taxon>
        <taxon>Embryophyta</taxon>
        <taxon>Tracheophyta</taxon>
        <taxon>Spermatophyta</taxon>
        <taxon>Magnoliopsida</taxon>
        <taxon>Liliopsida</taxon>
        <taxon>Poales</taxon>
        <taxon>Poaceae</taxon>
        <taxon>BOP clade</taxon>
        <taxon>Oryzoideae</taxon>
        <taxon>Oryzeae</taxon>
        <taxon>Oryzinae</taxon>
        <taxon>Oryza</taxon>
        <taxon>Oryza sativa</taxon>
    </lineage>
</organism>
<evidence type="ECO:0000313" key="2">
    <source>
        <dbReference type="EMBL" id="BAD30103.1"/>
    </source>
</evidence>
<accession>Q6ZF54</accession>
<dbReference type="EMBL" id="AP004263">
    <property type="protein sequence ID" value="BAC83353.1"/>
    <property type="molecule type" value="Genomic_DNA"/>
</dbReference>
<reference evidence="2" key="1">
    <citation type="submission" date="2001-05" db="EMBL/GenBank/DDBJ databases">
        <title>Oryza sativa nipponbare(GA3) genomic DNA, chromosome 7, BAC clone:OJ1027_G06.</title>
        <authorList>
            <person name="Sasaki T."/>
            <person name="Matsumoto T."/>
            <person name="Yamamoto K."/>
        </authorList>
    </citation>
    <scope>NUCLEOTIDE SEQUENCE</scope>
</reference>
<gene>
    <name evidence="2" type="ORF">OJ1027_G06.3</name>
    <name evidence="1" type="ORF">P0022E03.40</name>
</gene>
<sequence>MAAEAIGEPICGSDTSGGWLELSAVGGRFGCGVASQLGVVMDVEISTEARARLRSWIDNKNNCASGLLHYDSKARLWWGRSVAKDISRICGVCMMGIYEICVAEEEE</sequence>
<reference evidence="3" key="3">
    <citation type="journal article" date="2005" name="Nature">
        <title>The map-based sequence of the rice genome.</title>
        <authorList>
            <consortium name="International rice genome sequencing project (IRGSP)"/>
            <person name="Matsumoto T."/>
            <person name="Wu J."/>
            <person name="Kanamori H."/>
            <person name="Katayose Y."/>
            <person name="Fujisawa M."/>
            <person name="Namiki N."/>
            <person name="Mizuno H."/>
            <person name="Yamamoto K."/>
            <person name="Antonio B.A."/>
            <person name="Baba T."/>
            <person name="Sakata K."/>
            <person name="Nagamura Y."/>
            <person name="Aoki H."/>
            <person name="Arikawa K."/>
            <person name="Arita K."/>
            <person name="Bito T."/>
            <person name="Chiden Y."/>
            <person name="Fujitsuka N."/>
            <person name="Fukunaka R."/>
            <person name="Hamada M."/>
            <person name="Harada C."/>
            <person name="Hayashi A."/>
            <person name="Hijishita S."/>
            <person name="Honda M."/>
            <person name="Hosokawa S."/>
            <person name="Ichikawa Y."/>
            <person name="Idonuma A."/>
            <person name="Iijima M."/>
            <person name="Ikeda M."/>
            <person name="Ikeno M."/>
            <person name="Ito K."/>
            <person name="Ito S."/>
            <person name="Ito T."/>
            <person name="Ito Y."/>
            <person name="Ito Y."/>
            <person name="Iwabuchi A."/>
            <person name="Kamiya K."/>
            <person name="Karasawa W."/>
            <person name="Kurita K."/>
            <person name="Katagiri S."/>
            <person name="Kikuta A."/>
            <person name="Kobayashi H."/>
            <person name="Kobayashi N."/>
            <person name="Machita K."/>
            <person name="Maehara T."/>
            <person name="Masukawa M."/>
            <person name="Mizubayashi T."/>
            <person name="Mukai Y."/>
            <person name="Nagasaki H."/>
            <person name="Nagata Y."/>
            <person name="Naito S."/>
            <person name="Nakashima M."/>
            <person name="Nakama Y."/>
            <person name="Nakamichi Y."/>
            <person name="Nakamura M."/>
            <person name="Meguro A."/>
            <person name="Negishi M."/>
            <person name="Ohta I."/>
            <person name="Ohta T."/>
            <person name="Okamoto M."/>
            <person name="Ono N."/>
            <person name="Saji S."/>
            <person name="Sakaguchi M."/>
            <person name="Sakai K."/>
            <person name="Shibata M."/>
            <person name="Shimokawa T."/>
            <person name="Song J."/>
            <person name="Takazaki Y."/>
            <person name="Terasawa K."/>
            <person name="Tsugane M."/>
            <person name="Tsuji K."/>
            <person name="Ueda S."/>
            <person name="Waki K."/>
            <person name="Yamagata H."/>
            <person name="Yamamoto M."/>
            <person name="Yamamoto S."/>
            <person name="Yamane H."/>
            <person name="Yoshiki S."/>
            <person name="Yoshihara R."/>
            <person name="Yukawa K."/>
            <person name="Zhong H."/>
            <person name="Yano M."/>
            <person name="Yuan Q."/>
            <person name="Ouyang S."/>
            <person name="Liu J."/>
            <person name="Jones K.M."/>
            <person name="Gansberger K."/>
            <person name="Moffat K."/>
            <person name="Hill J."/>
            <person name="Bera J."/>
            <person name="Fadrosh D."/>
            <person name="Jin S."/>
            <person name="Johri S."/>
            <person name="Kim M."/>
            <person name="Overton L."/>
            <person name="Reardon M."/>
            <person name="Tsitrin T."/>
            <person name="Vuong H."/>
            <person name="Weaver B."/>
            <person name="Ciecko A."/>
            <person name="Tallon L."/>
            <person name="Jackson J."/>
            <person name="Pai G."/>
            <person name="Aken S.V."/>
            <person name="Utterback T."/>
            <person name="Reidmuller S."/>
            <person name="Feldblyum T."/>
            <person name="Hsiao J."/>
            <person name="Zismann V."/>
            <person name="Iobst S."/>
            <person name="de Vazeille A.R."/>
            <person name="Buell C.R."/>
            <person name="Ying K."/>
            <person name="Li Y."/>
            <person name="Lu T."/>
            <person name="Huang Y."/>
            <person name="Zhao Q."/>
            <person name="Feng Q."/>
            <person name="Zhang L."/>
            <person name="Zhu J."/>
            <person name="Weng Q."/>
            <person name="Mu J."/>
            <person name="Lu Y."/>
            <person name="Fan D."/>
            <person name="Liu Y."/>
            <person name="Guan J."/>
            <person name="Zhang Y."/>
            <person name="Yu S."/>
            <person name="Liu X."/>
            <person name="Zhang Y."/>
            <person name="Hong G."/>
            <person name="Han B."/>
            <person name="Choisne N."/>
            <person name="Demange N."/>
            <person name="Orjeda G."/>
            <person name="Samain S."/>
            <person name="Cattolico L."/>
            <person name="Pelletier E."/>
            <person name="Couloux A."/>
            <person name="Segurens B."/>
            <person name="Wincker P."/>
            <person name="D'Hont A."/>
            <person name="Scarpelli C."/>
            <person name="Weissenbach J."/>
            <person name="Salanoubat M."/>
            <person name="Quetier F."/>
            <person name="Yu Y."/>
            <person name="Kim H.R."/>
            <person name="Rambo T."/>
            <person name="Currie J."/>
            <person name="Collura K."/>
            <person name="Luo M."/>
            <person name="Yang T."/>
            <person name="Ammiraju J.S.S."/>
            <person name="Engler F."/>
            <person name="Soderlund C."/>
            <person name="Wing R.A."/>
            <person name="Palmer L.E."/>
            <person name="de la Bastide M."/>
            <person name="Spiegel L."/>
            <person name="Nascimento L."/>
            <person name="Zutavern T."/>
            <person name="O'Shaughnessy A."/>
            <person name="Dike S."/>
            <person name="Dedhia N."/>
            <person name="Preston R."/>
            <person name="Balija V."/>
            <person name="McCombie W.R."/>
            <person name="Chow T."/>
            <person name="Chen H."/>
            <person name="Chung M."/>
            <person name="Chen C."/>
            <person name="Shaw J."/>
            <person name="Wu H."/>
            <person name="Hsiao K."/>
            <person name="Chao Y."/>
            <person name="Chu M."/>
            <person name="Cheng C."/>
            <person name="Hour A."/>
            <person name="Lee P."/>
            <person name="Lin S."/>
            <person name="Lin Y."/>
            <person name="Liou J."/>
            <person name="Liu S."/>
            <person name="Hsing Y."/>
            <person name="Raghuvanshi S."/>
            <person name="Mohanty A."/>
            <person name="Bharti A.K."/>
            <person name="Gaur A."/>
            <person name="Gupta V."/>
            <person name="Kumar D."/>
            <person name="Ravi V."/>
            <person name="Vij S."/>
            <person name="Kapur A."/>
            <person name="Khurana P."/>
            <person name="Khurana P."/>
            <person name="Khurana J.P."/>
            <person name="Tyagi A.K."/>
            <person name="Gaikwad K."/>
            <person name="Singh A."/>
            <person name="Dalal V."/>
            <person name="Srivastava S."/>
            <person name="Dixit A."/>
            <person name="Pal A.K."/>
            <person name="Ghazi I.A."/>
            <person name="Yadav M."/>
            <person name="Pandit A."/>
            <person name="Bhargava A."/>
            <person name="Sureshbabu K."/>
            <person name="Batra K."/>
            <person name="Sharma T.R."/>
            <person name="Mohapatra T."/>
            <person name="Singh N.K."/>
            <person name="Messing J."/>
            <person name="Nelson A.B."/>
            <person name="Fuks G."/>
            <person name="Kavchok S."/>
            <person name="Keizer G."/>
            <person name="Linton E."/>
            <person name="Llaca V."/>
            <person name="Song R."/>
            <person name="Tanyolac B."/>
            <person name="Young S."/>
            <person name="Ho-Il K."/>
            <person name="Hahn J.H."/>
            <person name="Sangsakoo G."/>
            <person name="Vanavichit A."/>
            <person name="de Mattos Luiz.A.T."/>
            <person name="Zimmer P.D."/>
            <person name="Malone G."/>
            <person name="Dellagostin O."/>
            <person name="de Oliveira A.C."/>
            <person name="Bevan M."/>
            <person name="Bancroft I."/>
            <person name="Minx P."/>
            <person name="Cordum H."/>
            <person name="Wilson R."/>
            <person name="Cheng Z."/>
            <person name="Jin W."/>
            <person name="Jiang J."/>
            <person name="Leong S.A."/>
            <person name="Iwama H."/>
            <person name="Gojobori T."/>
            <person name="Itoh T."/>
            <person name="Niimura Y."/>
            <person name="Fujii Y."/>
            <person name="Habara T."/>
            <person name="Sakai H."/>
            <person name="Sato Y."/>
            <person name="Wilson G."/>
            <person name="Kumar K."/>
            <person name="McCouch S."/>
            <person name="Juretic N."/>
            <person name="Hoen D."/>
            <person name="Wright S."/>
            <person name="Bruskiewich R."/>
            <person name="Bureau T."/>
            <person name="Miyao A."/>
            <person name="Hirochika H."/>
            <person name="Nishikawa T."/>
            <person name="Kadowaki K."/>
            <person name="Sugiura M."/>
            <person name="Burr B."/>
            <person name="Sasaki T."/>
        </authorList>
    </citation>
    <scope>NUCLEOTIDE SEQUENCE [LARGE SCALE GENOMIC DNA]</scope>
    <source>
        <strain evidence="3">cv. Nipponbare</strain>
    </source>
</reference>
<proteinExistence type="predicted"/>
<reference evidence="1" key="2">
    <citation type="submission" date="2001-10" db="EMBL/GenBank/DDBJ databases">
        <title>Oryza sativa nipponbare(GA3) genomic DNA, chromosome 7, PAC clone:P0022E03.</title>
        <authorList>
            <person name="Sasaki T."/>
            <person name="Matsumoto T."/>
            <person name="Yamamoto K."/>
        </authorList>
    </citation>
    <scope>NUCLEOTIDE SEQUENCE</scope>
</reference>
<dbReference type="Proteomes" id="UP000000763">
    <property type="component" value="Chromosome 7"/>
</dbReference>
<protein>
    <submittedName>
        <fullName evidence="1">Uncharacterized protein</fullName>
    </submittedName>
</protein>
<name>Q6ZF54_ORYSJ</name>
<dbReference type="AlphaFoldDB" id="Q6ZF54"/>
<dbReference type="EMBL" id="AP003703">
    <property type="protein sequence ID" value="BAD30103.1"/>
    <property type="molecule type" value="Genomic_DNA"/>
</dbReference>
<reference evidence="3" key="4">
    <citation type="journal article" date="2008" name="Nucleic Acids Res.">
        <title>The rice annotation project database (RAP-DB): 2008 update.</title>
        <authorList>
            <consortium name="The rice annotation project (RAP)"/>
        </authorList>
    </citation>
    <scope>GENOME REANNOTATION</scope>
    <source>
        <strain evidence="3">cv. Nipponbare</strain>
    </source>
</reference>
<evidence type="ECO:0000313" key="3">
    <source>
        <dbReference type="Proteomes" id="UP000000763"/>
    </source>
</evidence>
<evidence type="ECO:0000313" key="1">
    <source>
        <dbReference type="EMBL" id="BAC83353.1"/>
    </source>
</evidence>